<feature type="compositionally biased region" description="Basic and acidic residues" evidence="1">
    <location>
        <begin position="14"/>
        <end position="25"/>
    </location>
</feature>
<reference evidence="3" key="2">
    <citation type="journal article" date="2017" name="J. Anim. Genet.">
        <title>Multiple reference genome sequences of hot pepper reveal the massive evolution of plant disease resistance genes by retroduplication.</title>
        <authorList>
            <person name="Kim S."/>
            <person name="Park J."/>
            <person name="Yeom S.-I."/>
            <person name="Kim Y.-M."/>
            <person name="Seo E."/>
            <person name="Kim K.-T."/>
            <person name="Kim M.-S."/>
            <person name="Lee J.M."/>
            <person name="Cheong K."/>
            <person name="Shin H.-S."/>
            <person name="Kim S.-B."/>
            <person name="Han K."/>
            <person name="Lee J."/>
            <person name="Park M."/>
            <person name="Lee H.-A."/>
            <person name="Lee H.-Y."/>
            <person name="Lee Y."/>
            <person name="Oh S."/>
            <person name="Lee J.H."/>
            <person name="Choi E."/>
            <person name="Choi E."/>
            <person name="Lee S.E."/>
            <person name="Jeon J."/>
            <person name="Kim H."/>
            <person name="Choi G."/>
            <person name="Song H."/>
            <person name="Lee J."/>
            <person name="Lee S.-C."/>
            <person name="Kwon J.-K."/>
            <person name="Lee H.-Y."/>
            <person name="Koo N."/>
            <person name="Hong Y."/>
            <person name="Kim R.W."/>
            <person name="Kang W.-H."/>
            <person name="Huh J.H."/>
            <person name="Kang B.-C."/>
            <person name="Yang T.-J."/>
            <person name="Lee Y.-H."/>
            <person name="Bennetzen J.L."/>
            <person name="Choi D."/>
        </authorList>
    </citation>
    <scope>NUCLEOTIDE SEQUENCE [LARGE SCALE GENOMIC DNA]</scope>
    <source>
        <strain evidence="3">cv. PBC81</strain>
    </source>
</reference>
<accession>A0A2G2W382</accession>
<dbReference type="AlphaFoldDB" id="A0A2G2W382"/>
<feature type="region of interest" description="Disordered" evidence="1">
    <location>
        <begin position="1"/>
        <end position="25"/>
    </location>
</feature>
<organism evidence="2 3">
    <name type="scientific">Capsicum baccatum</name>
    <name type="common">Peruvian pepper</name>
    <dbReference type="NCBI Taxonomy" id="33114"/>
    <lineage>
        <taxon>Eukaryota</taxon>
        <taxon>Viridiplantae</taxon>
        <taxon>Streptophyta</taxon>
        <taxon>Embryophyta</taxon>
        <taxon>Tracheophyta</taxon>
        <taxon>Spermatophyta</taxon>
        <taxon>Magnoliopsida</taxon>
        <taxon>eudicotyledons</taxon>
        <taxon>Gunneridae</taxon>
        <taxon>Pentapetalae</taxon>
        <taxon>asterids</taxon>
        <taxon>lamiids</taxon>
        <taxon>Solanales</taxon>
        <taxon>Solanaceae</taxon>
        <taxon>Solanoideae</taxon>
        <taxon>Capsiceae</taxon>
        <taxon>Capsicum</taxon>
    </lineage>
</organism>
<name>A0A2G2W382_CAPBA</name>
<evidence type="ECO:0000256" key="1">
    <source>
        <dbReference type="SAM" id="MobiDB-lite"/>
    </source>
</evidence>
<gene>
    <name evidence="2" type="ORF">CQW23_18503</name>
</gene>
<dbReference type="EMBL" id="MLFT02000008">
    <property type="protein sequence ID" value="PHT39649.1"/>
    <property type="molecule type" value="Genomic_DNA"/>
</dbReference>
<keyword evidence="3" id="KW-1185">Reference proteome</keyword>
<evidence type="ECO:0000313" key="3">
    <source>
        <dbReference type="Proteomes" id="UP000224567"/>
    </source>
</evidence>
<protein>
    <submittedName>
        <fullName evidence="2">Uncharacterized protein</fullName>
    </submittedName>
</protein>
<dbReference type="OrthoDB" id="10550381at2759"/>
<proteinExistence type="predicted"/>
<reference evidence="2 3" key="1">
    <citation type="journal article" date="2017" name="Genome Biol.">
        <title>New reference genome sequences of hot pepper reveal the massive evolution of plant disease-resistance genes by retroduplication.</title>
        <authorList>
            <person name="Kim S."/>
            <person name="Park J."/>
            <person name="Yeom S.I."/>
            <person name="Kim Y.M."/>
            <person name="Seo E."/>
            <person name="Kim K.T."/>
            <person name="Kim M.S."/>
            <person name="Lee J.M."/>
            <person name="Cheong K."/>
            <person name="Shin H.S."/>
            <person name="Kim S.B."/>
            <person name="Han K."/>
            <person name="Lee J."/>
            <person name="Park M."/>
            <person name="Lee H.A."/>
            <person name="Lee H.Y."/>
            <person name="Lee Y."/>
            <person name="Oh S."/>
            <person name="Lee J.H."/>
            <person name="Choi E."/>
            <person name="Choi E."/>
            <person name="Lee S.E."/>
            <person name="Jeon J."/>
            <person name="Kim H."/>
            <person name="Choi G."/>
            <person name="Song H."/>
            <person name="Lee J."/>
            <person name="Lee S.C."/>
            <person name="Kwon J.K."/>
            <person name="Lee H.Y."/>
            <person name="Koo N."/>
            <person name="Hong Y."/>
            <person name="Kim R.W."/>
            <person name="Kang W.H."/>
            <person name="Huh J.H."/>
            <person name="Kang B.C."/>
            <person name="Yang T.J."/>
            <person name="Lee Y.H."/>
            <person name="Bennetzen J.L."/>
            <person name="Choi D."/>
        </authorList>
    </citation>
    <scope>NUCLEOTIDE SEQUENCE [LARGE SCALE GENOMIC DNA]</scope>
    <source>
        <strain evidence="3">cv. PBC81</strain>
    </source>
</reference>
<sequence length="112" mass="13030">MPSEASTSNSIENDFDHDYNKNEDQPHLDSRLLELLASLGEVYVKRRELIKKMNYEQSMEVFKKMKVTISKNKKWKTQTTMNRSLSVGDGIRNEKYKIKTPHVVIVTTRPNG</sequence>
<dbReference type="Proteomes" id="UP000224567">
    <property type="component" value="Unassembled WGS sequence"/>
</dbReference>
<feature type="compositionally biased region" description="Polar residues" evidence="1">
    <location>
        <begin position="1"/>
        <end position="12"/>
    </location>
</feature>
<dbReference type="PANTHER" id="PTHR37725:SF1">
    <property type="match status" value="1"/>
</dbReference>
<dbReference type="PANTHER" id="PTHR37725">
    <property type="match status" value="1"/>
</dbReference>
<evidence type="ECO:0000313" key="2">
    <source>
        <dbReference type="EMBL" id="PHT39649.1"/>
    </source>
</evidence>
<comment type="caution">
    <text evidence="2">The sequence shown here is derived from an EMBL/GenBank/DDBJ whole genome shotgun (WGS) entry which is preliminary data.</text>
</comment>